<dbReference type="VEuPathDB" id="FungiDB:LEMA_P013270.1"/>
<feature type="region of interest" description="Disordered" evidence="1">
    <location>
        <begin position="128"/>
        <end position="173"/>
    </location>
</feature>
<dbReference type="PANTHER" id="PTHR42089">
    <property type="entry name" value="YALI0F09427P"/>
    <property type="match status" value="1"/>
</dbReference>
<feature type="region of interest" description="Disordered" evidence="1">
    <location>
        <begin position="40"/>
        <end position="66"/>
    </location>
</feature>
<dbReference type="eggNOG" id="ENOG502S4JN">
    <property type="taxonomic scope" value="Eukaryota"/>
</dbReference>
<accession>E5A956</accession>
<reference evidence="3" key="1">
    <citation type="journal article" date="2011" name="Nat. Commun.">
        <title>Effector diversification within compartments of the Leptosphaeria maculans genome affected by Repeat-Induced Point mutations.</title>
        <authorList>
            <person name="Rouxel T."/>
            <person name="Grandaubert J."/>
            <person name="Hane J.K."/>
            <person name="Hoede C."/>
            <person name="van de Wouw A.P."/>
            <person name="Couloux A."/>
            <person name="Dominguez V."/>
            <person name="Anthouard V."/>
            <person name="Bally P."/>
            <person name="Bourras S."/>
            <person name="Cozijnsen A.J."/>
            <person name="Ciuffetti L.M."/>
            <person name="Degrave A."/>
            <person name="Dilmaghani A."/>
            <person name="Duret L."/>
            <person name="Fudal I."/>
            <person name="Goodwin S.B."/>
            <person name="Gout L."/>
            <person name="Glaser N."/>
            <person name="Linglin J."/>
            <person name="Kema G.H.J."/>
            <person name="Lapalu N."/>
            <person name="Lawrence C.B."/>
            <person name="May K."/>
            <person name="Meyer M."/>
            <person name="Ollivier B."/>
            <person name="Poulain J."/>
            <person name="Schoch C.L."/>
            <person name="Simon A."/>
            <person name="Spatafora J.W."/>
            <person name="Stachowiak A."/>
            <person name="Turgeon B.G."/>
            <person name="Tyler B.M."/>
            <person name="Vincent D."/>
            <person name="Weissenbach J."/>
            <person name="Amselem J."/>
            <person name="Quesneville H."/>
            <person name="Oliver R.P."/>
            <person name="Wincker P."/>
            <person name="Balesdent M.-H."/>
            <person name="Howlett B.J."/>
        </authorList>
    </citation>
    <scope>NUCLEOTIDE SEQUENCE [LARGE SCALE GENOMIC DNA]</scope>
    <source>
        <strain evidence="3">JN3 / isolate v23.1.3 / race Av1-4-5-6-7-8</strain>
    </source>
</reference>
<protein>
    <submittedName>
        <fullName evidence="2">Uncharacterized protein</fullName>
    </submittedName>
</protein>
<dbReference type="InParanoid" id="E5A956"/>
<evidence type="ECO:0000313" key="2">
    <source>
        <dbReference type="EMBL" id="CBY00197.1"/>
    </source>
</evidence>
<sequence length="173" mass="19171">MHDEHPHPLLAQVPLTLSPFLSLPTAIPLPYSYKTLPSTLPPSITQPNSSHPSQPPAYVQSSTGTTATPDEILTSCLALQQHLAKLEADARRTLQEWEDKREGEELAEKRRVAPGWLDSGVHILKPEVVGDQTGQREGEANEQVPQFMDLDPQADGRRQEGEELDRVFGQLKV</sequence>
<dbReference type="OMA" id="PHNDGEE"/>
<evidence type="ECO:0000313" key="3">
    <source>
        <dbReference type="Proteomes" id="UP000002668"/>
    </source>
</evidence>
<dbReference type="AlphaFoldDB" id="E5A956"/>
<organism evidence="3">
    <name type="scientific">Leptosphaeria maculans (strain JN3 / isolate v23.1.3 / race Av1-4-5-6-7-8)</name>
    <name type="common">Blackleg fungus</name>
    <name type="synonym">Phoma lingam</name>
    <dbReference type="NCBI Taxonomy" id="985895"/>
    <lineage>
        <taxon>Eukaryota</taxon>
        <taxon>Fungi</taxon>
        <taxon>Dikarya</taxon>
        <taxon>Ascomycota</taxon>
        <taxon>Pezizomycotina</taxon>
        <taxon>Dothideomycetes</taxon>
        <taxon>Pleosporomycetidae</taxon>
        <taxon>Pleosporales</taxon>
        <taxon>Pleosporineae</taxon>
        <taxon>Leptosphaeriaceae</taxon>
        <taxon>Plenodomus</taxon>
        <taxon>Plenodomus lingam/Leptosphaeria maculans species complex</taxon>
    </lineage>
</organism>
<feature type="compositionally biased region" description="Polar residues" evidence="1">
    <location>
        <begin position="40"/>
        <end position="52"/>
    </location>
</feature>
<dbReference type="OrthoDB" id="5344687at2759"/>
<dbReference type="Proteomes" id="UP000002668">
    <property type="component" value="Genome"/>
</dbReference>
<feature type="compositionally biased region" description="Basic and acidic residues" evidence="1">
    <location>
        <begin position="154"/>
        <end position="166"/>
    </location>
</feature>
<dbReference type="EMBL" id="FP929138">
    <property type="protein sequence ID" value="CBY00197.1"/>
    <property type="molecule type" value="Genomic_DNA"/>
</dbReference>
<dbReference type="GeneID" id="13290325"/>
<gene>
    <name evidence="2" type="ORF">LEMA_P013270.1</name>
</gene>
<dbReference type="PANTHER" id="PTHR42089:SF1">
    <property type="entry name" value="YALI0F09427P"/>
    <property type="match status" value="1"/>
</dbReference>
<name>E5A956_LEPMJ</name>
<dbReference type="HOGENOM" id="CLU_095059_0_0_1"/>
<evidence type="ECO:0000256" key="1">
    <source>
        <dbReference type="SAM" id="MobiDB-lite"/>
    </source>
</evidence>
<keyword evidence="3" id="KW-1185">Reference proteome</keyword>
<proteinExistence type="predicted"/>
<dbReference type="STRING" id="985895.E5A956"/>